<feature type="transmembrane region" description="Helical" evidence="1">
    <location>
        <begin position="6"/>
        <end position="25"/>
    </location>
</feature>
<evidence type="ECO:0000256" key="1">
    <source>
        <dbReference type="SAM" id="Phobius"/>
    </source>
</evidence>
<sequence>MAPSIINYIIALVTLFIIFFIYCHISRLKTINNELKILQVSDPDPDMAYELLDNHQPIVFQKELKYWKEFNTLLGKSLNDIRSTIATNTTINYSDYIKNNLEIYNLPLSYDWNIDIRNVVLDEKAAIFFIKQTNYLQMFGCVSGEMRVILAAPDQDKMLEPFNNMVSSLDATPLLNKEPLELNYIEIIIRQGNMIYIPWNWSYFIYKGNPTTECVVVDCINKSPLTII</sequence>
<organism evidence="2">
    <name type="scientific">viral metagenome</name>
    <dbReference type="NCBI Taxonomy" id="1070528"/>
    <lineage>
        <taxon>unclassified sequences</taxon>
        <taxon>metagenomes</taxon>
        <taxon>organismal metagenomes</taxon>
    </lineage>
</organism>
<protein>
    <recommendedName>
        <fullName evidence="3">Cupin-like domain-containing protein</fullName>
    </recommendedName>
</protein>
<evidence type="ECO:0000313" key="2">
    <source>
        <dbReference type="EMBL" id="QHT34075.1"/>
    </source>
</evidence>
<keyword evidence="1" id="KW-1133">Transmembrane helix</keyword>
<keyword evidence="1" id="KW-0812">Transmembrane</keyword>
<proteinExistence type="predicted"/>
<dbReference type="EMBL" id="MN738984">
    <property type="protein sequence ID" value="QHT34075.1"/>
    <property type="molecule type" value="Genomic_DNA"/>
</dbReference>
<reference evidence="2" key="1">
    <citation type="journal article" date="2020" name="Nature">
        <title>Giant virus diversity and host interactions through global metagenomics.</title>
        <authorList>
            <person name="Schulz F."/>
            <person name="Roux S."/>
            <person name="Paez-Espino D."/>
            <person name="Jungbluth S."/>
            <person name="Walsh D.A."/>
            <person name="Denef V.J."/>
            <person name="McMahon K.D."/>
            <person name="Konstantinidis K.T."/>
            <person name="Eloe-Fadrosh E.A."/>
            <person name="Kyrpides N.C."/>
            <person name="Woyke T."/>
        </authorList>
    </citation>
    <scope>NUCLEOTIDE SEQUENCE</scope>
    <source>
        <strain evidence="2">GVMAG-M-3300009161-52</strain>
    </source>
</reference>
<dbReference type="Gene3D" id="2.60.120.650">
    <property type="entry name" value="Cupin"/>
    <property type="match status" value="1"/>
</dbReference>
<dbReference type="AlphaFoldDB" id="A0A6C0F4B7"/>
<accession>A0A6C0F4B7</accession>
<name>A0A6C0F4B7_9ZZZZ</name>
<evidence type="ECO:0008006" key="3">
    <source>
        <dbReference type="Google" id="ProtNLM"/>
    </source>
</evidence>
<keyword evidence="1" id="KW-0472">Membrane</keyword>